<evidence type="ECO:0000313" key="4">
    <source>
        <dbReference type="Proteomes" id="UP000498740"/>
    </source>
</evidence>
<comment type="caution">
    <text evidence="3">The sequence shown here is derived from an EMBL/GenBank/DDBJ whole genome shotgun (WGS) entry which is preliminary data.</text>
</comment>
<evidence type="ECO:0000313" key="3">
    <source>
        <dbReference type="EMBL" id="GFN06983.1"/>
    </source>
</evidence>
<reference evidence="3 4" key="1">
    <citation type="submission" date="2020-05" db="EMBL/GenBank/DDBJ databases">
        <title>Whole genome shotgun sequence of Streptomyces microflavus NBRC 13062.</title>
        <authorList>
            <person name="Komaki H."/>
            <person name="Tamura T."/>
        </authorList>
    </citation>
    <scope>NUCLEOTIDE SEQUENCE [LARGE SCALE GENOMIC DNA]</scope>
    <source>
        <strain evidence="3 4">NBRC 13062</strain>
    </source>
</reference>
<feature type="region of interest" description="Disordered" evidence="1">
    <location>
        <begin position="353"/>
        <end position="396"/>
    </location>
</feature>
<sequence>MLKPALRRAWRGRNTVQFGVTPAHAVTLGPVDIATGSFLELLDGTRGLPLLREEARALDLSDRHVDVLVRRLAEAGLLDDPRAGGPQADVLRHRAEVMERQRPDVASLSVVHPGPGEGLRRMAARRAMRVQVRGAGRVGASIAAVLSGSGVGQVEVLDGGRAEPGDVAPAGLPPAAVGERRDVAARRLVRRAAAGPAPRSAGADRNPAGGQPGLSLIVVAPRDGLSVYAPVPDTAAPWIASGTPHLYAGVIEATGVVGPLVLPGGTGCAGCLELHRADRDSQWPRMLAQWRSGRRGAVPACDLALATAVAGLAAAHALSFLDGELPASTGARWEAALPLLDWRSERIGPHADCSCGAATGTEGQGPPAPFRRRTQWPGDRRRRVTPEDQAARQSGNWRGTCLIFPGRRLRVPPNWPRSRSASPAVPHGVWASGSAAGRPSWSPARCSSARRTSCSRPWES</sequence>
<protein>
    <recommendedName>
        <fullName evidence="2">THIF-type NAD/FAD binding fold domain-containing protein</fullName>
    </recommendedName>
</protein>
<dbReference type="SUPFAM" id="SSF69572">
    <property type="entry name" value="Activating enzymes of the ubiquitin-like proteins"/>
    <property type="match status" value="1"/>
</dbReference>
<dbReference type="InterPro" id="IPR000594">
    <property type="entry name" value="ThiF_NAD_FAD-bd"/>
</dbReference>
<feature type="domain" description="THIF-type NAD/FAD binding fold" evidence="2">
    <location>
        <begin position="126"/>
        <end position="192"/>
    </location>
</feature>
<dbReference type="NCBIfam" id="TIGR03882">
    <property type="entry name" value="cyclo_dehyd_2"/>
    <property type="match status" value="1"/>
</dbReference>
<dbReference type="GO" id="GO:0008641">
    <property type="term" value="F:ubiquitin-like modifier activating enzyme activity"/>
    <property type="evidence" value="ECO:0007669"/>
    <property type="project" value="InterPro"/>
</dbReference>
<accession>A0A7J0CX23</accession>
<evidence type="ECO:0000256" key="1">
    <source>
        <dbReference type="SAM" id="MobiDB-lite"/>
    </source>
</evidence>
<feature type="compositionally biased region" description="Low complexity" evidence="1">
    <location>
        <begin position="442"/>
        <end position="460"/>
    </location>
</feature>
<dbReference type="Gene3D" id="3.40.50.720">
    <property type="entry name" value="NAD(P)-binding Rossmann-like Domain"/>
    <property type="match status" value="1"/>
</dbReference>
<feature type="region of interest" description="Disordered" evidence="1">
    <location>
        <begin position="413"/>
        <end position="460"/>
    </location>
</feature>
<dbReference type="InterPro" id="IPR035985">
    <property type="entry name" value="Ubiquitin-activating_enz"/>
</dbReference>
<dbReference type="Pfam" id="PF00899">
    <property type="entry name" value="ThiF"/>
    <property type="match status" value="1"/>
</dbReference>
<dbReference type="EMBL" id="BLWD01000001">
    <property type="protein sequence ID" value="GFN06983.1"/>
    <property type="molecule type" value="Genomic_DNA"/>
</dbReference>
<gene>
    <name evidence="3" type="ORF">Smic_55390</name>
</gene>
<dbReference type="AlphaFoldDB" id="A0A7J0CX23"/>
<name>A0A7J0CX23_STRMI</name>
<dbReference type="InterPro" id="IPR022291">
    <property type="entry name" value="Bacteriocin_synth_cyclodeHase"/>
</dbReference>
<proteinExistence type="predicted"/>
<dbReference type="Proteomes" id="UP000498740">
    <property type="component" value="Unassembled WGS sequence"/>
</dbReference>
<organism evidence="3 4">
    <name type="scientific">Streptomyces microflavus</name>
    <name type="common">Streptomyces lipmanii</name>
    <dbReference type="NCBI Taxonomy" id="1919"/>
    <lineage>
        <taxon>Bacteria</taxon>
        <taxon>Bacillati</taxon>
        <taxon>Actinomycetota</taxon>
        <taxon>Actinomycetes</taxon>
        <taxon>Kitasatosporales</taxon>
        <taxon>Streptomycetaceae</taxon>
        <taxon>Streptomyces</taxon>
    </lineage>
</organism>
<evidence type="ECO:0000259" key="2">
    <source>
        <dbReference type="Pfam" id="PF00899"/>
    </source>
</evidence>